<proteinExistence type="predicted"/>
<dbReference type="EMBL" id="JAODAN010000005">
    <property type="protein sequence ID" value="KAK1924026.1"/>
    <property type="molecule type" value="Genomic_DNA"/>
</dbReference>
<dbReference type="AlphaFoldDB" id="A0AAD9FPP5"/>
<organism evidence="1 2">
    <name type="scientific">Papiliotrema laurentii</name>
    <name type="common">Cryptococcus laurentii</name>
    <dbReference type="NCBI Taxonomy" id="5418"/>
    <lineage>
        <taxon>Eukaryota</taxon>
        <taxon>Fungi</taxon>
        <taxon>Dikarya</taxon>
        <taxon>Basidiomycota</taxon>
        <taxon>Agaricomycotina</taxon>
        <taxon>Tremellomycetes</taxon>
        <taxon>Tremellales</taxon>
        <taxon>Rhynchogastremaceae</taxon>
        <taxon>Papiliotrema</taxon>
    </lineage>
</organism>
<comment type="caution">
    <text evidence="1">The sequence shown here is derived from an EMBL/GenBank/DDBJ whole genome shotgun (WGS) entry which is preliminary data.</text>
</comment>
<protein>
    <submittedName>
        <fullName evidence="1">Uncharacterized protein</fullName>
    </submittedName>
</protein>
<reference evidence="1" key="1">
    <citation type="submission" date="2023-02" db="EMBL/GenBank/DDBJ databases">
        <title>Identification and recombinant expression of a fungal hydrolase from Papiliotrema laurentii that hydrolyzes apple cutin and clears colloidal polyester polyurethane.</title>
        <authorList>
            <consortium name="DOE Joint Genome Institute"/>
            <person name="Roman V.A."/>
            <person name="Bojanowski C."/>
            <person name="Crable B.R."/>
            <person name="Wagner D.N."/>
            <person name="Hung C.S."/>
            <person name="Nadeau L.J."/>
            <person name="Schratz L."/>
            <person name="Haridas S."/>
            <person name="Pangilinan J."/>
            <person name="Lipzen A."/>
            <person name="Na H."/>
            <person name="Yan M."/>
            <person name="Ng V."/>
            <person name="Grigoriev I.V."/>
            <person name="Spatafora J.W."/>
            <person name="Barlow D."/>
            <person name="Biffinger J."/>
            <person name="Kelley-Loughnane N."/>
            <person name="Varaljay V.A."/>
            <person name="Crookes-Goodson W.J."/>
        </authorList>
    </citation>
    <scope>NUCLEOTIDE SEQUENCE</scope>
    <source>
        <strain evidence="1">5307AH</strain>
    </source>
</reference>
<dbReference type="Proteomes" id="UP001182556">
    <property type="component" value="Unassembled WGS sequence"/>
</dbReference>
<accession>A0AAD9FPP5</accession>
<keyword evidence="2" id="KW-1185">Reference proteome</keyword>
<evidence type="ECO:0000313" key="1">
    <source>
        <dbReference type="EMBL" id="KAK1924026.1"/>
    </source>
</evidence>
<gene>
    <name evidence="1" type="ORF">DB88DRAFT_472607</name>
</gene>
<name>A0AAD9FPP5_PAPLA</name>
<sequence length="218" mass="24373">MSRHTLLYAHATTVLERYPDSLTPFIPSDIYFRALYLQSSQHPLFASDTLTSLSFPLRSNTMASGRTATIVSHDSSWVSSRALGAVAAAAAVPEAEHEAWEKIDELEWRGELLLHQVGHFRAVIEKFKVGSERLASVRELDEIVRSWQGDAGTIYQRSSEPPHLLRTSRQDLRNRKDLISAYGKAFAPLTAAEKESFESSADQERLEIFLKGGDLATK</sequence>
<evidence type="ECO:0000313" key="2">
    <source>
        <dbReference type="Proteomes" id="UP001182556"/>
    </source>
</evidence>